<keyword evidence="4 6" id="KW-0472">Membrane</keyword>
<evidence type="ECO:0000256" key="5">
    <source>
        <dbReference type="SAM" id="MobiDB-lite"/>
    </source>
</evidence>
<feature type="transmembrane region" description="Helical" evidence="6">
    <location>
        <begin position="191"/>
        <end position="208"/>
    </location>
</feature>
<evidence type="ECO:0000313" key="9">
    <source>
        <dbReference type="Proteomes" id="UP000663880"/>
    </source>
</evidence>
<evidence type="ECO:0000259" key="7">
    <source>
        <dbReference type="Pfam" id="PF13906"/>
    </source>
</evidence>
<dbReference type="InterPro" id="IPR002293">
    <property type="entry name" value="AA/rel_permease1"/>
</dbReference>
<feature type="transmembrane region" description="Helical" evidence="6">
    <location>
        <begin position="290"/>
        <end position="315"/>
    </location>
</feature>
<dbReference type="FunFam" id="1.20.1740.10:FF:000010">
    <property type="entry name" value="probable cationic amino acid transporter"/>
    <property type="match status" value="1"/>
</dbReference>
<comment type="caution">
    <text evidence="8">The sequence shown here is derived from an EMBL/GenBank/DDBJ whole genome shotgun (WGS) entry which is preliminary data.</text>
</comment>
<dbReference type="PANTHER" id="PTHR43243:SF17">
    <property type="entry name" value="CATIONIC AMINO ACID TRANSPORTER-RELATED"/>
    <property type="match status" value="1"/>
</dbReference>
<feature type="transmembrane region" description="Helical" evidence="6">
    <location>
        <begin position="628"/>
        <end position="649"/>
    </location>
</feature>
<feature type="transmembrane region" description="Helical" evidence="6">
    <location>
        <begin position="127"/>
        <end position="148"/>
    </location>
</feature>
<evidence type="ECO:0000256" key="4">
    <source>
        <dbReference type="ARBA" id="ARBA00023136"/>
    </source>
</evidence>
<feature type="transmembrane region" description="Helical" evidence="6">
    <location>
        <begin position="411"/>
        <end position="430"/>
    </location>
</feature>
<dbReference type="Pfam" id="PF13520">
    <property type="entry name" value="AA_permease_2"/>
    <property type="match status" value="1"/>
</dbReference>
<evidence type="ECO:0000256" key="3">
    <source>
        <dbReference type="ARBA" id="ARBA00022989"/>
    </source>
</evidence>
<keyword evidence="9" id="KW-1185">Reference proteome</keyword>
<gene>
    <name evidence="8" type="ORF">PMACD_LOCUS437</name>
</gene>
<dbReference type="OrthoDB" id="3900342at2759"/>
<dbReference type="Gene3D" id="1.20.1740.10">
    <property type="entry name" value="Amino acid/polyamine transporter I"/>
    <property type="match status" value="1"/>
</dbReference>
<feature type="transmembrane region" description="Helical" evidence="6">
    <location>
        <begin position="378"/>
        <end position="405"/>
    </location>
</feature>
<organism evidence="8 9">
    <name type="scientific">Pieris macdunnoughi</name>
    <dbReference type="NCBI Taxonomy" id="345717"/>
    <lineage>
        <taxon>Eukaryota</taxon>
        <taxon>Metazoa</taxon>
        <taxon>Ecdysozoa</taxon>
        <taxon>Arthropoda</taxon>
        <taxon>Hexapoda</taxon>
        <taxon>Insecta</taxon>
        <taxon>Pterygota</taxon>
        <taxon>Neoptera</taxon>
        <taxon>Endopterygota</taxon>
        <taxon>Lepidoptera</taxon>
        <taxon>Glossata</taxon>
        <taxon>Ditrysia</taxon>
        <taxon>Papilionoidea</taxon>
        <taxon>Pieridae</taxon>
        <taxon>Pierinae</taxon>
        <taxon>Pieris</taxon>
    </lineage>
</organism>
<name>A0A821L8W4_9NEOP</name>
<dbReference type="InterPro" id="IPR029485">
    <property type="entry name" value="CAT_C"/>
</dbReference>
<feature type="transmembrane region" description="Helical" evidence="6">
    <location>
        <begin position="93"/>
        <end position="115"/>
    </location>
</feature>
<keyword evidence="3 6" id="KW-1133">Transmembrane helix</keyword>
<dbReference type="GO" id="GO:0005886">
    <property type="term" value="C:plasma membrane"/>
    <property type="evidence" value="ECO:0007669"/>
    <property type="project" value="TreeGrafter"/>
</dbReference>
<keyword evidence="2 6" id="KW-0812">Transmembrane</keyword>
<feature type="transmembrane region" description="Helical" evidence="6">
    <location>
        <begin position="257"/>
        <end position="278"/>
    </location>
</feature>
<protein>
    <recommendedName>
        <fullName evidence="7">Cationic amino acid transporter C-terminal domain-containing protein</fullName>
    </recommendedName>
</protein>
<dbReference type="GO" id="GO:0015171">
    <property type="term" value="F:amino acid transmembrane transporter activity"/>
    <property type="evidence" value="ECO:0007669"/>
    <property type="project" value="TreeGrafter"/>
</dbReference>
<feature type="region of interest" description="Disordered" evidence="5">
    <location>
        <begin position="765"/>
        <end position="794"/>
    </location>
</feature>
<accession>A0A821L8W4</accession>
<dbReference type="AlphaFoldDB" id="A0A821L8W4"/>
<dbReference type="Pfam" id="PF13906">
    <property type="entry name" value="AA_permease_C"/>
    <property type="match status" value="1"/>
</dbReference>
<dbReference type="PANTHER" id="PTHR43243">
    <property type="entry name" value="INNER MEMBRANE TRANSPORTER YGJI-RELATED"/>
    <property type="match status" value="1"/>
</dbReference>
<feature type="transmembrane region" description="Helical" evidence="6">
    <location>
        <begin position="338"/>
        <end position="357"/>
    </location>
</feature>
<reference evidence="8" key="1">
    <citation type="submission" date="2021-02" db="EMBL/GenBank/DDBJ databases">
        <authorList>
            <person name="Steward A R."/>
        </authorList>
    </citation>
    <scope>NUCLEOTIDE SEQUENCE</scope>
</reference>
<feature type="compositionally biased region" description="Polar residues" evidence="5">
    <location>
        <begin position="766"/>
        <end position="779"/>
    </location>
</feature>
<feature type="transmembrane region" description="Helical" evidence="6">
    <location>
        <begin position="597"/>
        <end position="616"/>
    </location>
</feature>
<dbReference type="Proteomes" id="UP000663880">
    <property type="component" value="Unassembled WGS sequence"/>
</dbReference>
<evidence type="ECO:0000313" key="8">
    <source>
        <dbReference type="EMBL" id="CAF4747325.1"/>
    </source>
</evidence>
<feature type="transmembrane region" description="Helical" evidence="6">
    <location>
        <begin position="220"/>
        <end position="237"/>
    </location>
</feature>
<proteinExistence type="predicted"/>
<evidence type="ECO:0000256" key="1">
    <source>
        <dbReference type="ARBA" id="ARBA00004141"/>
    </source>
</evidence>
<sequence>MNSPFRSVTECNSALRSVDWGNIRRDGHNLFTKLIRTRNPKDIEGPEIPAPGTQRLSRCLDTTDLTSLGVGSCAGTGMYLVSGMVVQKFAGPGAAISFMIAAIASIFSGFCYAEFGVRVPNTTGSAYTYSYVTIGEFIAFIIGWNMLLEYLIGTSACARALSVCFDSLCDGAITNFFASHIGTIFGKPPDFIAFAITILMSLILVAGVKKSLIFNNILNIINCSVWVFIMTTGLFYVKWDNWSQHGGFLPYGWSGVFRGAATCFYAFIGFDIIATTGAEATNPKRSIPLAIVYSLGIVLVSYVTCSLMLSLVVPYDQVSTEAALLDMFTYVNAPNCKYIVAVGAIAGLTVAMFGSMFPLPRVVYAMAQDGLIFKQLSVISRFGTPATAAVYGGGAASIVALFVHLEVLVEMMSIGTLLAYTLVSTCVLVLRYQPNSTNLIDLLPESFRTPVDPEGTASGQRQTAIMGPTQAHILPCSQRVMVRRVTRSSPDSDDTLPGDESEEYGRGDQYLIHSTSENQFYVPSAGCSDVSRFQRFFDDIYQRLFAMSYLCPGILPWIDCGPATEQSGKFVMRSVGLMYILVIIFDMLAAFSSPGNFTTFLMVLLALGVLAILIMISRKPQNKIGLIYTTPGVPFVPAIAVTVNIYLILNLSVLTLVRFTVWMILGFFMYFMYGIKNSVLETDPPKSPEPIPPPPNPLERTMLVPGPTQSYLVGDRNIFQGDGPFGNNDNQIYEDPLQSWKITETQPTRNRTTSNVSLKAVETRFDPQTNNVTTHTSSRPPWAYPEVTYDAWDD</sequence>
<evidence type="ECO:0000256" key="2">
    <source>
        <dbReference type="ARBA" id="ARBA00022692"/>
    </source>
</evidence>
<feature type="transmembrane region" description="Helical" evidence="6">
    <location>
        <begin position="570"/>
        <end position="591"/>
    </location>
</feature>
<comment type="subcellular location">
    <subcellularLocation>
        <location evidence="1">Membrane</location>
        <topology evidence="1">Multi-pass membrane protein</topology>
    </subcellularLocation>
</comment>
<feature type="transmembrane region" description="Helical" evidence="6">
    <location>
        <begin position="65"/>
        <end position="86"/>
    </location>
</feature>
<evidence type="ECO:0000256" key="6">
    <source>
        <dbReference type="SAM" id="Phobius"/>
    </source>
</evidence>
<dbReference type="EMBL" id="CAJOBZ010000001">
    <property type="protein sequence ID" value="CAF4747325.1"/>
    <property type="molecule type" value="Genomic_DNA"/>
</dbReference>
<feature type="transmembrane region" description="Helical" evidence="6">
    <location>
        <begin position="655"/>
        <end position="673"/>
    </location>
</feature>
<feature type="domain" description="Cationic amino acid transporter C-terminal" evidence="7">
    <location>
        <begin position="628"/>
        <end position="678"/>
    </location>
</feature>